<evidence type="ECO:0000256" key="2">
    <source>
        <dbReference type="ARBA" id="ARBA00008814"/>
    </source>
</evidence>
<dbReference type="SUPFAM" id="SSF53807">
    <property type="entry name" value="Helical backbone' metal receptor"/>
    <property type="match status" value="1"/>
</dbReference>
<dbReference type="OrthoDB" id="9793175at2"/>
<dbReference type="AlphaFoldDB" id="A0A1I2TFY0"/>
<dbReference type="Pfam" id="PF01497">
    <property type="entry name" value="Peripla_BP_2"/>
    <property type="match status" value="1"/>
</dbReference>
<dbReference type="GO" id="GO:0030288">
    <property type="term" value="C:outer membrane-bounded periplasmic space"/>
    <property type="evidence" value="ECO:0007669"/>
    <property type="project" value="TreeGrafter"/>
</dbReference>
<feature type="domain" description="Fe/B12 periplasmic-binding" evidence="6">
    <location>
        <begin position="137"/>
        <end position="399"/>
    </location>
</feature>
<reference evidence="7 8" key="1">
    <citation type="submission" date="2016-10" db="EMBL/GenBank/DDBJ databases">
        <authorList>
            <person name="de Groot N.N."/>
        </authorList>
    </citation>
    <scope>NUCLEOTIDE SEQUENCE [LARGE SCALE GENOMIC DNA]</scope>
    <source>
        <strain evidence="7 8">OK461</strain>
    </source>
</reference>
<dbReference type="InterPro" id="IPR051313">
    <property type="entry name" value="Bact_iron-sidero_bind"/>
</dbReference>
<dbReference type="EMBL" id="FONR01000024">
    <property type="protein sequence ID" value="SFG62959.1"/>
    <property type="molecule type" value="Genomic_DNA"/>
</dbReference>
<keyword evidence="4" id="KW-0732">Signal</keyword>
<dbReference type="CDD" id="cd01146">
    <property type="entry name" value="FhuD"/>
    <property type="match status" value="1"/>
</dbReference>
<keyword evidence="3" id="KW-0813">Transport</keyword>
<sequence length="399" mass="41298">MNNTRFTLICPRTRHGVSPIGADPVTPKRKIRLGLPYPLIGVFVRTLGSKAVLAVAVVGGLLAGCSSGSGDGDNGSSQNKNTSGGDRNLVSGASEGPSVAPGAVAAGMGAGSAEDGEFPRTVGHFEGKTEIRSTPEKIAALSTGQLDDLLTLGIVPTVTTRADNAGPAPDYLNDAFPAYKKQLAAMTDAGTRTAPNLETLAAAKPDLILINDSLGDLYPKLSKIAPTVVTAGNGINWKRDLLLVGDAVGKGDKGDKAQELLDGIVSDAVTRGKQLGDPAVSMVRFTPDRTRMFGVSSFTGSIAVDMGLSRPKSEQFKAISQDIGAESIDVADGDWIFYSVQGDVSKTDAASVLAGPLWTSMKAVKAGHAVKVDDDPWYLNAGPTAARLVVRQLADTLGK</sequence>
<evidence type="ECO:0000256" key="5">
    <source>
        <dbReference type="SAM" id="MobiDB-lite"/>
    </source>
</evidence>
<evidence type="ECO:0000256" key="1">
    <source>
        <dbReference type="ARBA" id="ARBA00004196"/>
    </source>
</evidence>
<comment type="subcellular location">
    <subcellularLocation>
        <location evidence="1">Cell envelope</location>
    </subcellularLocation>
</comment>
<evidence type="ECO:0000259" key="6">
    <source>
        <dbReference type="PROSITE" id="PS50983"/>
    </source>
</evidence>
<proteinExistence type="inferred from homology"/>
<feature type="region of interest" description="Disordered" evidence="5">
    <location>
        <begin position="68"/>
        <end position="129"/>
    </location>
</feature>
<feature type="compositionally biased region" description="Low complexity" evidence="5">
    <location>
        <begin position="96"/>
        <end position="113"/>
    </location>
</feature>
<dbReference type="PANTHER" id="PTHR30532">
    <property type="entry name" value="IRON III DICITRATE-BINDING PERIPLASMIC PROTEIN"/>
    <property type="match status" value="1"/>
</dbReference>
<gene>
    <name evidence="7" type="ORF">SAMN02787118_12490</name>
</gene>
<dbReference type="InterPro" id="IPR002491">
    <property type="entry name" value="ABC_transptr_periplasmic_BD"/>
</dbReference>
<accession>A0A1I2TFY0</accession>
<dbReference type="PROSITE" id="PS50983">
    <property type="entry name" value="FE_B12_PBP"/>
    <property type="match status" value="1"/>
</dbReference>
<dbReference type="GO" id="GO:1901678">
    <property type="term" value="P:iron coordination entity transport"/>
    <property type="evidence" value="ECO:0007669"/>
    <property type="project" value="UniProtKB-ARBA"/>
</dbReference>
<evidence type="ECO:0000313" key="7">
    <source>
        <dbReference type="EMBL" id="SFG62959.1"/>
    </source>
</evidence>
<organism evidence="7 8">
    <name type="scientific">Streptomyces mirabilis</name>
    <dbReference type="NCBI Taxonomy" id="68239"/>
    <lineage>
        <taxon>Bacteria</taxon>
        <taxon>Bacillati</taxon>
        <taxon>Actinomycetota</taxon>
        <taxon>Actinomycetes</taxon>
        <taxon>Kitasatosporales</taxon>
        <taxon>Streptomycetaceae</taxon>
        <taxon>Streptomyces</taxon>
    </lineage>
</organism>
<evidence type="ECO:0000313" key="8">
    <source>
        <dbReference type="Proteomes" id="UP000181942"/>
    </source>
</evidence>
<evidence type="ECO:0000256" key="4">
    <source>
        <dbReference type="ARBA" id="ARBA00022729"/>
    </source>
</evidence>
<comment type="similarity">
    <text evidence="2">Belongs to the bacterial solute-binding protein 8 family.</text>
</comment>
<dbReference type="PANTHER" id="PTHR30532:SF1">
    <property type="entry name" value="IRON(3+)-HYDROXAMATE-BINDING PROTEIN FHUD"/>
    <property type="match status" value="1"/>
</dbReference>
<evidence type="ECO:0000256" key="3">
    <source>
        <dbReference type="ARBA" id="ARBA00022448"/>
    </source>
</evidence>
<protein>
    <submittedName>
        <fullName evidence="7">Iron complex transport system substrate-binding protein</fullName>
    </submittedName>
</protein>
<name>A0A1I2TFY0_9ACTN</name>
<dbReference type="Proteomes" id="UP000181942">
    <property type="component" value="Unassembled WGS sequence"/>
</dbReference>
<dbReference type="Gene3D" id="3.40.50.1980">
    <property type="entry name" value="Nitrogenase molybdenum iron protein domain"/>
    <property type="match status" value="2"/>
</dbReference>